<comment type="similarity">
    <text evidence="2">Belongs to the NCF2/NOXA1 family.</text>
</comment>
<comment type="subcellular location">
    <subcellularLocation>
        <location evidence="1">Cytoplasm</location>
    </subcellularLocation>
</comment>
<dbReference type="GO" id="GO:0016176">
    <property type="term" value="F:superoxide-generating NADPH oxidase activator activity"/>
    <property type="evidence" value="ECO:0007669"/>
    <property type="project" value="TreeGrafter"/>
</dbReference>
<evidence type="ECO:0000256" key="5">
    <source>
        <dbReference type="ARBA" id="ARBA00022737"/>
    </source>
</evidence>
<dbReference type="Proteomes" id="UP000694397">
    <property type="component" value="Chromosome 3"/>
</dbReference>
<keyword evidence="6" id="KW-0802">TPR repeat</keyword>
<name>A0A8C9RWX7_SCLFO</name>
<evidence type="ECO:0000256" key="7">
    <source>
        <dbReference type="PROSITE-ProRule" id="PRU00192"/>
    </source>
</evidence>
<dbReference type="SUPFAM" id="SSF54277">
    <property type="entry name" value="CAD &amp; PB1 domains"/>
    <property type="match status" value="1"/>
</dbReference>
<protein>
    <submittedName>
        <fullName evidence="10">Neutrophil cytosolic factor 2</fullName>
    </submittedName>
</protein>
<dbReference type="PANTHER" id="PTHR15175:SF3">
    <property type="entry name" value="NEUTROPHIL CYTOSOL FACTOR 2"/>
    <property type="match status" value="1"/>
</dbReference>
<dbReference type="Gene3D" id="1.25.40.10">
    <property type="entry name" value="Tetratricopeptide repeat domain"/>
    <property type="match status" value="1"/>
</dbReference>
<dbReference type="FunFam" id="1.25.40.10:FF:000017">
    <property type="entry name" value="NADPH oxidase regulator NoxR"/>
    <property type="match status" value="1"/>
</dbReference>
<reference evidence="10" key="3">
    <citation type="submission" date="2025-09" db="UniProtKB">
        <authorList>
            <consortium name="Ensembl"/>
        </authorList>
    </citation>
    <scope>IDENTIFICATION</scope>
</reference>
<evidence type="ECO:0000256" key="4">
    <source>
        <dbReference type="ARBA" id="ARBA00022490"/>
    </source>
</evidence>
<keyword evidence="5" id="KW-0677">Repeat</keyword>
<dbReference type="SUPFAM" id="SSF50044">
    <property type="entry name" value="SH3-domain"/>
    <property type="match status" value="2"/>
</dbReference>
<dbReference type="InterPro" id="IPR051864">
    <property type="entry name" value="NCF2_NOXA1"/>
</dbReference>
<dbReference type="Ensembl" id="ENSSFOT00015024447.2">
    <property type="protein sequence ID" value="ENSSFOP00015024186.1"/>
    <property type="gene ID" value="ENSSFOG00015015549.2"/>
</dbReference>
<evidence type="ECO:0000256" key="3">
    <source>
        <dbReference type="ARBA" id="ARBA00022443"/>
    </source>
</evidence>
<gene>
    <name evidence="10" type="primary">NCF2</name>
    <name evidence="10" type="synonym">ncf2</name>
</gene>
<keyword evidence="4" id="KW-0963">Cytoplasm</keyword>
<sequence length="536" mass="59716">MSFVDTIRQWDKGIAYADNKDWTAALNVFLDIRDQNSKIFFNIGSLHLNNHELDAAEKAFDKSICKDEHLAIAFFQRGITFYKKEMFEESRGDFQNAFAELRGNQLIDYNLLGLRYKLYACEVLHNMALTQAQLGQWDKAQGSLLTALNLKTESKHAYIDQALESILKHRMFDLVEIKRGTLFRPKKHYVAELENKDYMGKAKILASIVPEDKFSGFAPLQPQVEEAPVQPKTPEVLRALEGDPHSVLYEFLPETEDELGVLPGNIVFVLEKGSDNWATVFFNGKKGLVPYNYLEPVEITLSSKQGQADNLSDAIPAPPRGEAPTRPKRRRAPDSLKTSSALKTAAKAKETRKVQRCIVKIHFKYTLAITTAPGLPYSALLQKIGQKLGLPVQQIILSYKKSGSNTKVTVNESEMDSVWKSVQNDRLVLWCDLSPVECQSTGSTEETDHKPQVLATMVALHAFEGSQPEDLQLQCGDIVTILSKGSRGTRAYPATQGVRPEGEGTHLGWDASPPQAGLEPQTHQRGGPGPTHCTPL</sequence>
<keyword evidence="3 7" id="KW-0728">SH3 domain</keyword>
<accession>A0A8C9RWX7</accession>
<keyword evidence="11" id="KW-1185">Reference proteome</keyword>
<dbReference type="GO" id="GO:0005737">
    <property type="term" value="C:cytoplasm"/>
    <property type="evidence" value="ECO:0007669"/>
    <property type="project" value="UniProtKB-SubCell"/>
</dbReference>
<dbReference type="PROSITE" id="PS50002">
    <property type="entry name" value="SH3"/>
    <property type="match status" value="1"/>
</dbReference>
<feature type="region of interest" description="Disordered" evidence="8">
    <location>
        <begin position="489"/>
        <end position="536"/>
    </location>
</feature>
<reference evidence="10 11" key="1">
    <citation type="submission" date="2019-04" db="EMBL/GenBank/DDBJ databases">
        <authorList>
            <consortium name="Wellcome Sanger Institute Data Sharing"/>
        </authorList>
    </citation>
    <scope>NUCLEOTIDE SEQUENCE [LARGE SCALE GENOMIC DNA]</scope>
</reference>
<dbReference type="GO" id="GO:0042554">
    <property type="term" value="P:superoxide anion generation"/>
    <property type="evidence" value="ECO:0007669"/>
    <property type="project" value="TreeGrafter"/>
</dbReference>
<evidence type="ECO:0000256" key="1">
    <source>
        <dbReference type="ARBA" id="ARBA00004496"/>
    </source>
</evidence>
<dbReference type="PRINTS" id="PR00499">
    <property type="entry name" value="P67PHOX"/>
</dbReference>
<evidence type="ECO:0000259" key="9">
    <source>
        <dbReference type="PROSITE" id="PS50002"/>
    </source>
</evidence>
<evidence type="ECO:0000256" key="2">
    <source>
        <dbReference type="ARBA" id="ARBA00008051"/>
    </source>
</evidence>
<dbReference type="InterPro" id="IPR019734">
    <property type="entry name" value="TPR_rpt"/>
</dbReference>
<evidence type="ECO:0000313" key="11">
    <source>
        <dbReference type="Proteomes" id="UP000694397"/>
    </source>
</evidence>
<dbReference type="GeneTree" id="ENSGT00530000063843"/>
<feature type="domain" description="SH3" evidence="9">
    <location>
        <begin position="240"/>
        <end position="299"/>
    </location>
</feature>
<dbReference type="Pfam" id="PF00018">
    <property type="entry name" value="SH3_1"/>
    <property type="match status" value="1"/>
</dbReference>
<dbReference type="OrthoDB" id="9450131at2759"/>
<dbReference type="AlphaFoldDB" id="A0A8C9RWX7"/>
<dbReference type="PANTHER" id="PTHR15175">
    <property type="entry name" value="NEUTROPHIL CYTOSOLIC FACTOR 2, NEUTROPHIL NADPH OXIDASE FACTOR 2"/>
    <property type="match status" value="1"/>
</dbReference>
<dbReference type="SUPFAM" id="SSF48452">
    <property type="entry name" value="TPR-like"/>
    <property type="match status" value="1"/>
</dbReference>
<reference evidence="10" key="2">
    <citation type="submission" date="2025-08" db="UniProtKB">
        <authorList>
            <consortium name="Ensembl"/>
        </authorList>
    </citation>
    <scope>IDENTIFICATION</scope>
</reference>
<dbReference type="InterPro" id="IPR001452">
    <property type="entry name" value="SH3_domain"/>
</dbReference>
<evidence type="ECO:0000256" key="6">
    <source>
        <dbReference type="ARBA" id="ARBA00022803"/>
    </source>
</evidence>
<dbReference type="Gene3D" id="2.30.30.40">
    <property type="entry name" value="SH3 Domains"/>
    <property type="match status" value="1"/>
</dbReference>
<dbReference type="InterPro" id="IPR036028">
    <property type="entry name" value="SH3-like_dom_sf"/>
</dbReference>
<dbReference type="Gene3D" id="3.10.20.90">
    <property type="entry name" value="Phosphatidylinositol 3-kinase Catalytic Subunit, Chain A, domain 1"/>
    <property type="match status" value="1"/>
</dbReference>
<evidence type="ECO:0000313" key="10">
    <source>
        <dbReference type="Ensembl" id="ENSSFOP00015024186.1"/>
    </source>
</evidence>
<feature type="region of interest" description="Disordered" evidence="8">
    <location>
        <begin position="308"/>
        <end position="347"/>
    </location>
</feature>
<evidence type="ECO:0000256" key="8">
    <source>
        <dbReference type="SAM" id="MobiDB-lite"/>
    </source>
</evidence>
<dbReference type="SMART" id="SM00028">
    <property type="entry name" value="TPR"/>
    <property type="match status" value="3"/>
</dbReference>
<dbReference type="SMART" id="SM00326">
    <property type="entry name" value="SH3"/>
    <property type="match status" value="2"/>
</dbReference>
<feature type="compositionally biased region" description="Low complexity" evidence="8">
    <location>
        <begin position="335"/>
        <end position="345"/>
    </location>
</feature>
<proteinExistence type="inferred from homology"/>
<organism evidence="10 11">
    <name type="scientific">Scleropages formosus</name>
    <name type="common">Asian bonytongue</name>
    <name type="synonym">Osteoglossum formosum</name>
    <dbReference type="NCBI Taxonomy" id="113540"/>
    <lineage>
        <taxon>Eukaryota</taxon>
        <taxon>Metazoa</taxon>
        <taxon>Chordata</taxon>
        <taxon>Craniata</taxon>
        <taxon>Vertebrata</taxon>
        <taxon>Euteleostomi</taxon>
        <taxon>Actinopterygii</taxon>
        <taxon>Neopterygii</taxon>
        <taxon>Teleostei</taxon>
        <taxon>Osteoglossocephala</taxon>
        <taxon>Osteoglossomorpha</taxon>
        <taxon>Osteoglossiformes</taxon>
        <taxon>Osteoglossidae</taxon>
        <taxon>Scleropages</taxon>
    </lineage>
</organism>
<dbReference type="InterPro" id="IPR011990">
    <property type="entry name" value="TPR-like_helical_dom_sf"/>
</dbReference>